<dbReference type="EMBL" id="JACHEF010000009">
    <property type="protein sequence ID" value="MBB6413711.1"/>
    <property type="molecule type" value="Genomic_DNA"/>
</dbReference>
<organism evidence="1 2">
    <name type="scientific">Mesorhizobium sangaii</name>
    <dbReference type="NCBI Taxonomy" id="505389"/>
    <lineage>
        <taxon>Bacteria</taxon>
        <taxon>Pseudomonadati</taxon>
        <taxon>Pseudomonadota</taxon>
        <taxon>Alphaproteobacteria</taxon>
        <taxon>Hyphomicrobiales</taxon>
        <taxon>Phyllobacteriaceae</taxon>
        <taxon>Mesorhizobium</taxon>
    </lineage>
</organism>
<gene>
    <name evidence="1" type="ORF">HNQ71_006420</name>
</gene>
<comment type="caution">
    <text evidence="1">The sequence shown here is derived from an EMBL/GenBank/DDBJ whole genome shotgun (WGS) entry which is preliminary data.</text>
</comment>
<proteinExistence type="predicted"/>
<accession>A0A841PIB8</accession>
<protein>
    <submittedName>
        <fullName evidence="1">Uncharacterized protein</fullName>
    </submittedName>
</protein>
<dbReference type="Proteomes" id="UP000556329">
    <property type="component" value="Unassembled WGS sequence"/>
</dbReference>
<dbReference type="RefSeq" id="WP_184877785.1">
    <property type="nucleotide sequence ID" value="NZ_JACHEF010000009.1"/>
</dbReference>
<keyword evidence="2" id="KW-1185">Reference proteome</keyword>
<sequence length="631" mass="69131">MGAALSLKSIWRVSVVANKEVPIEPVAAAPLPAEGGAVVPLAPDDEVAAEAAKPSVGERLLALFQELQIRKIVVVDDELQKPLDAALITRILDNVPDAVHAVSPYFPNVDLSEANTNRFEQVTALLEPLEGNARDALSAALSVISPEAADINIPQAVSDLAPADFPIDYLTPAQWAERREALLTACTVNARTLFLFDQDLDSDAALGSTKGTQIIAALADQDRAAFGMRWFCGILSHTLDRGTEVSTWRELAAKEELSLELFMPISKQNLRDGDAFYGAVYRTVINIYTEKMKSIATGAFDRALEGALVEFKNLDPIDFEHMIVKSSGEEGVSELETLLRLYSIVQKDRVKNEILQRQSLSSFLTAARTVQKVVDVARALPEEASKRLAKLRFGELYETGELINSFRDPLRNGDLFEVGGSRSLKLWVLIGQPCDLMVRKKGDRAYEENFKVAVLAPVKKGLLGEPPAIKPGLGFMLERFDHGGLQSAFVSFADATPVDLKVLDLAVLRPDGKCEINALASEAFEGFASIAWDERAKRLKKGYKSVATKIEATRTANGDDRATELAGYLLPPVAPATAFRNFGSYEKGSFVYKVRRCGRVREPFATSLLAAFSRYMSRDAHEHDFSAVRLD</sequence>
<evidence type="ECO:0000313" key="2">
    <source>
        <dbReference type="Proteomes" id="UP000556329"/>
    </source>
</evidence>
<reference evidence="1 2" key="1">
    <citation type="submission" date="2020-08" db="EMBL/GenBank/DDBJ databases">
        <title>Genomic Encyclopedia of Type Strains, Phase IV (KMG-IV): sequencing the most valuable type-strain genomes for metagenomic binning, comparative biology and taxonomic classification.</title>
        <authorList>
            <person name="Goeker M."/>
        </authorList>
    </citation>
    <scope>NUCLEOTIDE SEQUENCE [LARGE SCALE GENOMIC DNA]</scope>
    <source>
        <strain evidence="1 2">DSM 100039</strain>
    </source>
</reference>
<dbReference type="AlphaFoldDB" id="A0A841PIB8"/>
<evidence type="ECO:0000313" key="1">
    <source>
        <dbReference type="EMBL" id="MBB6413711.1"/>
    </source>
</evidence>
<name>A0A841PIB8_9HYPH</name>